<keyword evidence="2" id="KW-1185">Reference proteome</keyword>
<gene>
    <name evidence="1" type="ORF">AVEN_85058_1</name>
</gene>
<reference evidence="1 2" key="1">
    <citation type="journal article" date="2019" name="Sci. Rep.">
        <title>Orb-weaving spider Araneus ventricosus genome elucidates the spidroin gene catalogue.</title>
        <authorList>
            <person name="Kono N."/>
            <person name="Nakamura H."/>
            <person name="Ohtoshi R."/>
            <person name="Moran D.A.P."/>
            <person name="Shinohara A."/>
            <person name="Yoshida Y."/>
            <person name="Fujiwara M."/>
            <person name="Mori M."/>
            <person name="Tomita M."/>
            <person name="Arakawa K."/>
        </authorList>
    </citation>
    <scope>NUCLEOTIDE SEQUENCE [LARGE SCALE GENOMIC DNA]</scope>
</reference>
<proteinExistence type="predicted"/>
<name>A0A4Y2QUQ0_ARAVE</name>
<sequence>MQCISYCSTDTGNCILTLIFAKDIFCLQARLWLCPSGLKEIIFGLPVFDDIATRFKAQLSLADSSRSNTEAINDFRGMENSWVVPTDLPQSKRVANDLSDTITLHFPLESDRKLDAFQYVATNCAVHTYDNSCSYDRLSLDITTWNQILQNHTVSFKTVKK</sequence>
<dbReference type="AlphaFoldDB" id="A0A4Y2QUQ0"/>
<evidence type="ECO:0000313" key="1">
    <source>
        <dbReference type="EMBL" id="GBN67114.1"/>
    </source>
</evidence>
<dbReference type="OrthoDB" id="3231855at2759"/>
<dbReference type="EMBL" id="BGPR01014880">
    <property type="protein sequence ID" value="GBN67114.1"/>
    <property type="molecule type" value="Genomic_DNA"/>
</dbReference>
<evidence type="ECO:0000313" key="2">
    <source>
        <dbReference type="Proteomes" id="UP000499080"/>
    </source>
</evidence>
<comment type="caution">
    <text evidence="1">The sequence shown here is derived from an EMBL/GenBank/DDBJ whole genome shotgun (WGS) entry which is preliminary data.</text>
</comment>
<organism evidence="1 2">
    <name type="scientific">Araneus ventricosus</name>
    <name type="common">Orbweaver spider</name>
    <name type="synonym">Epeira ventricosa</name>
    <dbReference type="NCBI Taxonomy" id="182803"/>
    <lineage>
        <taxon>Eukaryota</taxon>
        <taxon>Metazoa</taxon>
        <taxon>Ecdysozoa</taxon>
        <taxon>Arthropoda</taxon>
        <taxon>Chelicerata</taxon>
        <taxon>Arachnida</taxon>
        <taxon>Araneae</taxon>
        <taxon>Araneomorphae</taxon>
        <taxon>Entelegynae</taxon>
        <taxon>Araneoidea</taxon>
        <taxon>Araneidae</taxon>
        <taxon>Araneus</taxon>
    </lineage>
</organism>
<protein>
    <submittedName>
        <fullName evidence="1">Uncharacterized protein</fullName>
    </submittedName>
</protein>
<dbReference type="Proteomes" id="UP000499080">
    <property type="component" value="Unassembled WGS sequence"/>
</dbReference>
<accession>A0A4Y2QUQ0</accession>